<dbReference type="RefSeq" id="WP_073626257.1">
    <property type="nucleotide sequence ID" value="NZ_FRXO01000002.1"/>
</dbReference>
<evidence type="ECO:0000256" key="1">
    <source>
        <dbReference type="SAM" id="MobiDB-lite"/>
    </source>
</evidence>
<accession>A0A1M7ZC27</accession>
<organism evidence="2 3">
    <name type="scientific">Pseudoxanthobacter soli DSM 19599</name>
    <dbReference type="NCBI Taxonomy" id="1123029"/>
    <lineage>
        <taxon>Bacteria</taxon>
        <taxon>Pseudomonadati</taxon>
        <taxon>Pseudomonadota</taxon>
        <taxon>Alphaproteobacteria</taxon>
        <taxon>Hyphomicrobiales</taxon>
        <taxon>Segnochrobactraceae</taxon>
        <taxon>Pseudoxanthobacter</taxon>
    </lineage>
</organism>
<dbReference type="STRING" id="1123029.SAMN02745172_01007"/>
<name>A0A1M7ZC27_9HYPH</name>
<protein>
    <submittedName>
        <fullName evidence="2">BMFP domain-containing protein YqiC</fullName>
    </submittedName>
</protein>
<dbReference type="OrthoDB" id="7392124at2"/>
<evidence type="ECO:0000313" key="3">
    <source>
        <dbReference type="Proteomes" id="UP000186406"/>
    </source>
</evidence>
<feature type="region of interest" description="Disordered" evidence="1">
    <location>
        <begin position="85"/>
        <end position="107"/>
    </location>
</feature>
<dbReference type="EMBL" id="FRXO01000002">
    <property type="protein sequence ID" value="SHO62402.1"/>
    <property type="molecule type" value="Genomic_DNA"/>
</dbReference>
<sequence length="107" mass="11262">MTQTSNRLFDEFAKLATDAAAAAQGVRREVETAFRSQAERFLSDMDVVSREDHEAVKAMAAKARAENDALKLAIADLEARVAKLEGGSAAAAPAPAVESDEPTGTAI</sequence>
<reference evidence="2 3" key="1">
    <citation type="submission" date="2016-12" db="EMBL/GenBank/DDBJ databases">
        <authorList>
            <person name="Song W.-J."/>
            <person name="Kurnit D.M."/>
        </authorList>
    </citation>
    <scope>NUCLEOTIDE SEQUENCE [LARGE SCALE GENOMIC DNA]</scope>
    <source>
        <strain evidence="2 3">DSM 19599</strain>
    </source>
</reference>
<keyword evidence="3" id="KW-1185">Reference proteome</keyword>
<dbReference type="InterPro" id="IPR007475">
    <property type="entry name" value="UbiK"/>
</dbReference>
<dbReference type="AlphaFoldDB" id="A0A1M7ZC27"/>
<evidence type="ECO:0000313" key="2">
    <source>
        <dbReference type="EMBL" id="SHO62402.1"/>
    </source>
</evidence>
<gene>
    <name evidence="2" type="ORF">SAMN02745172_01007</name>
</gene>
<dbReference type="Proteomes" id="UP000186406">
    <property type="component" value="Unassembled WGS sequence"/>
</dbReference>
<dbReference type="Pfam" id="PF04380">
    <property type="entry name" value="BMFP"/>
    <property type="match status" value="1"/>
</dbReference>
<proteinExistence type="predicted"/>